<dbReference type="EMBL" id="CAJOBF010014487">
    <property type="protein sequence ID" value="CAF4339814.1"/>
    <property type="molecule type" value="Genomic_DNA"/>
</dbReference>
<evidence type="ECO:0000313" key="1">
    <source>
        <dbReference type="EMBL" id="CAF2103795.1"/>
    </source>
</evidence>
<dbReference type="AlphaFoldDB" id="A0A816U211"/>
<reference evidence="1" key="1">
    <citation type="submission" date="2021-02" db="EMBL/GenBank/DDBJ databases">
        <authorList>
            <person name="Nowell W R."/>
        </authorList>
    </citation>
    <scope>NUCLEOTIDE SEQUENCE</scope>
</reference>
<comment type="caution">
    <text evidence="1">The sequence shown here is derived from an EMBL/GenBank/DDBJ whole genome shotgun (WGS) entry which is preliminary data.</text>
</comment>
<evidence type="ECO:0000313" key="2">
    <source>
        <dbReference type="EMBL" id="CAF4339814.1"/>
    </source>
</evidence>
<dbReference type="EMBL" id="CAJNRG010008380">
    <property type="protein sequence ID" value="CAF2103795.1"/>
    <property type="molecule type" value="Genomic_DNA"/>
</dbReference>
<name>A0A816U211_9BILA</name>
<gene>
    <name evidence="2" type="ORF">UXM345_LOCUS35452</name>
    <name evidence="1" type="ORF">XDN619_LOCUS19200</name>
</gene>
<organism evidence="1 3">
    <name type="scientific">Rotaria magnacalcarata</name>
    <dbReference type="NCBI Taxonomy" id="392030"/>
    <lineage>
        <taxon>Eukaryota</taxon>
        <taxon>Metazoa</taxon>
        <taxon>Spiralia</taxon>
        <taxon>Gnathifera</taxon>
        <taxon>Rotifera</taxon>
        <taxon>Eurotatoria</taxon>
        <taxon>Bdelloidea</taxon>
        <taxon>Philodinida</taxon>
        <taxon>Philodinidae</taxon>
        <taxon>Rotaria</taxon>
    </lineage>
</organism>
<protein>
    <submittedName>
        <fullName evidence="1">Uncharacterized protein</fullName>
    </submittedName>
</protein>
<evidence type="ECO:0000313" key="3">
    <source>
        <dbReference type="Proteomes" id="UP000663887"/>
    </source>
</evidence>
<feature type="non-terminal residue" evidence="1">
    <location>
        <position position="1"/>
    </location>
</feature>
<dbReference type="Proteomes" id="UP000663887">
    <property type="component" value="Unassembled WGS sequence"/>
</dbReference>
<dbReference type="Proteomes" id="UP000663842">
    <property type="component" value="Unassembled WGS sequence"/>
</dbReference>
<proteinExistence type="predicted"/>
<sequence length="189" mass="21737">VELSGNVAPPGLFDGEPTPIVYDPNRHISNHERDLKPFESITTIENTLDDYLATLQQQNRVFITSVIQTEPLTGPLETFVQRHLQATPAVMQYYLIFSNGANFHNAWTTRYGSKLVWCRSFTERLVWDLREVCATANHLNIDFCKQRAQQSETQGDISIANMYAQQQFTRINFQIVYLNDLRQAILQAN</sequence>
<accession>A0A816U211</accession>